<feature type="transmembrane region" description="Helical" evidence="1">
    <location>
        <begin position="6"/>
        <end position="22"/>
    </location>
</feature>
<accession>A0A2H4UVB8</accession>
<protein>
    <submittedName>
        <fullName evidence="2">Uncharacterized protein</fullName>
    </submittedName>
</protein>
<keyword evidence="3" id="KW-1185">Reference proteome</keyword>
<dbReference type="EMBL" id="MF782455">
    <property type="protein sequence ID" value="ATZ80775.1"/>
    <property type="molecule type" value="Genomic_DNA"/>
</dbReference>
<reference evidence="2" key="1">
    <citation type="journal article" date="2017" name="Elife">
        <title>The kinetoplastid-infecting Bodo saltans virus (BsV), a window into the most abundant giant viruses in the sea.</title>
        <authorList>
            <person name="Deeg C.M."/>
            <person name="Chow C.-E.T."/>
            <person name="Suttle C.A."/>
        </authorList>
    </citation>
    <scope>NUCLEOTIDE SEQUENCE</scope>
    <source>
        <strain evidence="2">NG1</strain>
    </source>
</reference>
<keyword evidence="1" id="KW-0472">Membrane</keyword>
<proteinExistence type="predicted"/>
<keyword evidence="1" id="KW-0812">Transmembrane</keyword>
<evidence type="ECO:0000313" key="2">
    <source>
        <dbReference type="EMBL" id="ATZ80775.1"/>
    </source>
</evidence>
<organism evidence="2">
    <name type="scientific">Bodo saltans virus</name>
    <dbReference type="NCBI Taxonomy" id="2024608"/>
    <lineage>
        <taxon>Viruses</taxon>
        <taxon>Varidnaviria</taxon>
        <taxon>Bamfordvirae</taxon>
        <taxon>Nucleocytoviricota</taxon>
        <taxon>Megaviricetes</taxon>
        <taxon>Imitervirales</taxon>
        <taxon>Mimiviridae</taxon>
        <taxon>Klosneuvirinae</taxon>
        <taxon>Theiavirus</taxon>
        <taxon>Theiavirus salishense</taxon>
    </lineage>
</organism>
<sequence>MEFLPIYFIVSALITFLILYIISPKPEIILKYPSVKDKVSDMYVDDKGVCYRYHTKEINC</sequence>
<name>A0A2H4UVB8_9VIRU</name>
<gene>
    <name evidence="2" type="ORF">BMW23_0729</name>
</gene>
<evidence type="ECO:0000256" key="1">
    <source>
        <dbReference type="SAM" id="Phobius"/>
    </source>
</evidence>
<dbReference type="Proteomes" id="UP000240325">
    <property type="component" value="Segment"/>
</dbReference>
<keyword evidence="1" id="KW-1133">Transmembrane helix</keyword>
<evidence type="ECO:0000313" key="3">
    <source>
        <dbReference type="Proteomes" id="UP000240325"/>
    </source>
</evidence>